<reference evidence="2" key="1">
    <citation type="journal article" date="2020" name="mSystems">
        <title>Genome- and Community-Level Interaction Insights into Carbon Utilization and Element Cycling Functions of Hydrothermarchaeota in Hydrothermal Sediment.</title>
        <authorList>
            <person name="Zhou Z."/>
            <person name="Liu Y."/>
            <person name="Xu W."/>
            <person name="Pan J."/>
            <person name="Luo Z.H."/>
            <person name="Li M."/>
        </authorList>
    </citation>
    <scope>NUCLEOTIDE SEQUENCE [LARGE SCALE GENOMIC DNA]</scope>
    <source>
        <strain evidence="2">SpSt-339</strain>
    </source>
</reference>
<dbReference type="Pfam" id="PF07607">
    <property type="entry name" value="DUF1570"/>
    <property type="match status" value="1"/>
</dbReference>
<sequence>MTLSPSSPDGGPSAPSDACWSLVGRPRVTYQDRMTRILTIAVVVFGLRTASADTFTVRLDSDTAVRVHARHAGSGQNAHALEFADGQLQVIPADRLIERVAGPDPTPVTFEAMLQQLADEFGADRIVSQVEKPFVITLVRASNGALEPLVQRRLDAVLKKAGSFFKGMQASFLEFVRQARVETTPIKYPLVAVIFESDRQFDAYTVSITGQQGLSPENIAAFYDLLSNRLVIRFRECNTFDTPLHEAVHQQVYNRGILQRLAPVPAWFNEGIATGFEGDGERIRGGPRVISDRYGPMSLKARVVDWREIVANDRTFQGDVLAAEAYGHAWGMHWLLVTKYRSEYNKLVRHFAAKKPLELDRPDQRVEEFEQLLGKSVQELQAEFYRDLPRALARRRP</sequence>
<protein>
    <submittedName>
        <fullName evidence="2">DUF1570 domain-containing protein</fullName>
    </submittedName>
</protein>
<evidence type="ECO:0000259" key="1">
    <source>
        <dbReference type="Pfam" id="PF07607"/>
    </source>
</evidence>
<evidence type="ECO:0000313" key="2">
    <source>
        <dbReference type="EMBL" id="HEN16579.1"/>
    </source>
</evidence>
<proteinExistence type="predicted"/>
<gene>
    <name evidence="2" type="ORF">ENQ76_14045</name>
</gene>
<name>A0A7C2K1L5_9PLAN</name>
<dbReference type="EMBL" id="DSOK01000387">
    <property type="protein sequence ID" value="HEN16579.1"/>
    <property type="molecule type" value="Genomic_DNA"/>
</dbReference>
<dbReference type="AlphaFoldDB" id="A0A7C2K1L5"/>
<dbReference type="InterPro" id="IPR011464">
    <property type="entry name" value="DUF1570"/>
</dbReference>
<comment type="caution">
    <text evidence="2">The sequence shown here is derived from an EMBL/GenBank/DDBJ whole genome shotgun (WGS) entry which is preliminary data.</text>
</comment>
<feature type="domain" description="DUF1570" evidence="1">
    <location>
        <begin position="243"/>
        <end position="358"/>
    </location>
</feature>
<organism evidence="2">
    <name type="scientific">Schlesneria paludicola</name>
    <dbReference type="NCBI Taxonomy" id="360056"/>
    <lineage>
        <taxon>Bacteria</taxon>
        <taxon>Pseudomonadati</taxon>
        <taxon>Planctomycetota</taxon>
        <taxon>Planctomycetia</taxon>
        <taxon>Planctomycetales</taxon>
        <taxon>Planctomycetaceae</taxon>
        <taxon>Schlesneria</taxon>
    </lineage>
</organism>
<accession>A0A7C2K1L5</accession>